<reference evidence="2 3" key="1">
    <citation type="submission" date="2021-01" db="EMBL/GenBank/DDBJ databases">
        <title>Whole genome shotgun sequence of Planobispora longispora NBRC 13918.</title>
        <authorList>
            <person name="Komaki H."/>
            <person name="Tamura T."/>
        </authorList>
    </citation>
    <scope>NUCLEOTIDE SEQUENCE [LARGE SCALE GENOMIC DNA]</scope>
    <source>
        <strain evidence="2 3">NBRC 13918</strain>
    </source>
</reference>
<keyword evidence="3" id="KW-1185">Reference proteome</keyword>
<dbReference type="EMBL" id="BOOH01000043">
    <property type="protein sequence ID" value="GIH78759.1"/>
    <property type="molecule type" value="Genomic_DNA"/>
</dbReference>
<feature type="domain" description="DUF4440" evidence="1">
    <location>
        <begin position="26"/>
        <end position="124"/>
    </location>
</feature>
<protein>
    <recommendedName>
        <fullName evidence="1">DUF4440 domain-containing protein</fullName>
    </recommendedName>
</protein>
<accession>A0A8J3RSF8</accession>
<dbReference type="InterPro" id="IPR032710">
    <property type="entry name" value="NTF2-like_dom_sf"/>
</dbReference>
<organism evidence="2 3">
    <name type="scientific">Planobispora longispora</name>
    <dbReference type="NCBI Taxonomy" id="28887"/>
    <lineage>
        <taxon>Bacteria</taxon>
        <taxon>Bacillati</taxon>
        <taxon>Actinomycetota</taxon>
        <taxon>Actinomycetes</taxon>
        <taxon>Streptosporangiales</taxon>
        <taxon>Streptosporangiaceae</taxon>
        <taxon>Planobispora</taxon>
    </lineage>
</organism>
<sequence length="134" mass="14256">MTSNHDSRRPRIRLSEDPALHPLVFASAFNSGDSEAVGQAYEDHGIVVPHPGHPMTGPGRTAAIEHLLGLGLPIEASTRHAYVTGDIALLIVDWSIRGVAHGADVDFAGTAADVARRGPDGLWRYVIDNPYGTA</sequence>
<name>A0A8J3RSF8_9ACTN</name>
<evidence type="ECO:0000259" key="1">
    <source>
        <dbReference type="Pfam" id="PF14534"/>
    </source>
</evidence>
<dbReference type="AlphaFoldDB" id="A0A8J3RSF8"/>
<dbReference type="Pfam" id="PF14534">
    <property type="entry name" value="DUF4440"/>
    <property type="match status" value="1"/>
</dbReference>
<dbReference type="InterPro" id="IPR027843">
    <property type="entry name" value="DUF4440"/>
</dbReference>
<dbReference type="Proteomes" id="UP000616724">
    <property type="component" value="Unassembled WGS sequence"/>
</dbReference>
<evidence type="ECO:0000313" key="3">
    <source>
        <dbReference type="Proteomes" id="UP000616724"/>
    </source>
</evidence>
<evidence type="ECO:0000313" key="2">
    <source>
        <dbReference type="EMBL" id="GIH78759.1"/>
    </source>
</evidence>
<gene>
    <name evidence="2" type="ORF">Plo01_51880</name>
</gene>
<dbReference type="SUPFAM" id="SSF54427">
    <property type="entry name" value="NTF2-like"/>
    <property type="match status" value="1"/>
</dbReference>
<dbReference type="Gene3D" id="3.10.450.50">
    <property type="match status" value="1"/>
</dbReference>
<comment type="caution">
    <text evidence="2">The sequence shown here is derived from an EMBL/GenBank/DDBJ whole genome shotgun (WGS) entry which is preliminary data.</text>
</comment>
<proteinExistence type="predicted"/>